<dbReference type="RefSeq" id="WP_116418982.1">
    <property type="nucleotide sequence ID" value="NZ_NBXC01000019.1"/>
</dbReference>
<dbReference type="AlphaFoldDB" id="A0A3E0W940"/>
<organism evidence="2 3">
    <name type="scientific">Subtercola boreus</name>
    <dbReference type="NCBI Taxonomy" id="120213"/>
    <lineage>
        <taxon>Bacteria</taxon>
        <taxon>Bacillati</taxon>
        <taxon>Actinomycetota</taxon>
        <taxon>Actinomycetes</taxon>
        <taxon>Micrococcales</taxon>
        <taxon>Microbacteriaceae</taxon>
        <taxon>Subtercola</taxon>
    </lineage>
</organism>
<dbReference type="Pfam" id="PF13560">
    <property type="entry name" value="HTH_31"/>
    <property type="match status" value="1"/>
</dbReference>
<dbReference type="GO" id="GO:0003677">
    <property type="term" value="F:DNA binding"/>
    <property type="evidence" value="ECO:0007669"/>
    <property type="project" value="InterPro"/>
</dbReference>
<dbReference type="Proteomes" id="UP000257080">
    <property type="component" value="Unassembled WGS sequence"/>
</dbReference>
<dbReference type="PANTHER" id="PTHR35010">
    <property type="entry name" value="BLL4672 PROTEIN-RELATED"/>
    <property type="match status" value="1"/>
</dbReference>
<gene>
    <name evidence="2" type="ORF">B7R25_10935</name>
</gene>
<dbReference type="InterPro" id="IPR010982">
    <property type="entry name" value="Lambda_DNA-bd_dom_sf"/>
</dbReference>
<sequence>MESGRQLAEFLRARRSVVDPSDVALPLSPSPRRVAGLRREEVAMLAGISSDYYLRLEQAREHHPSPAVLEGLTRALCLDAAAAAHLRRLARPPIRGTLRLDNSVSPSLIALIESMPTIPTYLLNRYLDIIYVNRLAPLLSPGFRVGNNLLKLTFHPAVPRDAYWRATARRTIGYFRSSVDPLDEGPELAQLLSELHALDPEFTAIWNLHETGSSSGYPSAFHHKAIGSVELRYQTFDLPGTGGQMLGMFLPPPGGPSAEKLQMLALLADDLQAAEGVRPAPRKTGTTTAE</sequence>
<feature type="domain" description="MmyB-like transcription regulator ligand binding" evidence="1">
    <location>
        <begin position="104"/>
        <end position="264"/>
    </location>
</feature>
<comment type="caution">
    <text evidence="2">The sequence shown here is derived from an EMBL/GenBank/DDBJ whole genome shotgun (WGS) entry which is preliminary data.</text>
</comment>
<accession>A0A3E0W940</accession>
<reference evidence="2 3" key="1">
    <citation type="submission" date="2017-04" db="EMBL/GenBank/DDBJ databases">
        <title>Comparative genome analysis of Subtercola boreus.</title>
        <authorList>
            <person name="Cho Y.-J."/>
            <person name="Cho A."/>
            <person name="Kim O.-S."/>
            <person name="Lee J.-I."/>
        </authorList>
    </citation>
    <scope>NUCLEOTIDE SEQUENCE [LARGE SCALE GENOMIC DNA]</scope>
    <source>
        <strain evidence="2 3">P28004</strain>
    </source>
</reference>
<dbReference type="Pfam" id="PF17765">
    <property type="entry name" value="MLTR_LBD"/>
    <property type="match status" value="1"/>
</dbReference>
<evidence type="ECO:0000259" key="1">
    <source>
        <dbReference type="Pfam" id="PF17765"/>
    </source>
</evidence>
<dbReference type="InterPro" id="IPR041413">
    <property type="entry name" value="MLTR_LBD"/>
</dbReference>
<dbReference type="Gene3D" id="1.10.260.40">
    <property type="entry name" value="lambda repressor-like DNA-binding domains"/>
    <property type="match status" value="1"/>
</dbReference>
<dbReference type="Gene3D" id="3.30.450.180">
    <property type="match status" value="1"/>
</dbReference>
<name>A0A3E0W940_9MICO</name>
<protein>
    <recommendedName>
        <fullName evidence="1">MmyB-like transcription regulator ligand binding domain-containing protein</fullName>
    </recommendedName>
</protein>
<evidence type="ECO:0000313" key="2">
    <source>
        <dbReference type="EMBL" id="RFA26523.1"/>
    </source>
</evidence>
<proteinExistence type="predicted"/>
<dbReference type="EMBL" id="NBXE01000024">
    <property type="protein sequence ID" value="RFA26523.1"/>
    <property type="molecule type" value="Genomic_DNA"/>
</dbReference>
<evidence type="ECO:0000313" key="3">
    <source>
        <dbReference type="Proteomes" id="UP000257080"/>
    </source>
</evidence>
<dbReference type="OrthoDB" id="3518652at2"/>
<dbReference type="PANTHER" id="PTHR35010:SF2">
    <property type="entry name" value="BLL4672 PROTEIN"/>
    <property type="match status" value="1"/>
</dbReference>
<dbReference type="SUPFAM" id="SSF47413">
    <property type="entry name" value="lambda repressor-like DNA-binding domains"/>
    <property type="match status" value="1"/>
</dbReference>